<dbReference type="SUPFAM" id="SSF50475">
    <property type="entry name" value="FMN-binding split barrel"/>
    <property type="match status" value="1"/>
</dbReference>
<dbReference type="InterPro" id="IPR004378">
    <property type="entry name" value="F420H2_quin_Rdtase"/>
</dbReference>
<reference evidence="3" key="1">
    <citation type="submission" date="2021-10" db="EMBL/GenBank/DDBJ databases">
        <title>Roseicella aerolatum sp. nov., isolated from aerosols of e-waste dismantling site.</title>
        <authorList>
            <person name="Qin T."/>
        </authorList>
    </citation>
    <scope>NUCLEOTIDE SEQUENCE</scope>
    <source>
        <strain evidence="3">GB24</strain>
    </source>
</reference>
<comment type="catalytic activity">
    <reaction evidence="2">
        <text>oxidized coenzyme F420-(gamma-L-Glu)(n) + a quinol + H(+) = reduced coenzyme F420-(gamma-L-Glu)(n) + a quinone</text>
        <dbReference type="Rhea" id="RHEA:39663"/>
        <dbReference type="Rhea" id="RHEA-COMP:12939"/>
        <dbReference type="Rhea" id="RHEA-COMP:14378"/>
        <dbReference type="ChEBI" id="CHEBI:15378"/>
        <dbReference type="ChEBI" id="CHEBI:24646"/>
        <dbReference type="ChEBI" id="CHEBI:132124"/>
        <dbReference type="ChEBI" id="CHEBI:133980"/>
        <dbReference type="ChEBI" id="CHEBI:139511"/>
    </reaction>
</comment>
<evidence type="ECO:0000313" key="4">
    <source>
        <dbReference type="Proteomes" id="UP001139311"/>
    </source>
</evidence>
<dbReference type="PANTHER" id="PTHR39428">
    <property type="entry name" value="F420H(2)-DEPENDENT QUINONE REDUCTASE RV1261C"/>
    <property type="match status" value="1"/>
</dbReference>
<organism evidence="3 4">
    <name type="scientific">Roseicella aerolata</name>
    <dbReference type="NCBI Taxonomy" id="2883479"/>
    <lineage>
        <taxon>Bacteria</taxon>
        <taxon>Pseudomonadati</taxon>
        <taxon>Pseudomonadota</taxon>
        <taxon>Alphaproteobacteria</taxon>
        <taxon>Acetobacterales</taxon>
        <taxon>Roseomonadaceae</taxon>
        <taxon>Roseicella</taxon>
    </lineage>
</organism>
<dbReference type="PANTHER" id="PTHR39428:SF3">
    <property type="entry name" value="DEAZAFLAVIN-DEPENDENT NITROREDUCTASE"/>
    <property type="match status" value="1"/>
</dbReference>
<dbReference type="GO" id="GO:0005886">
    <property type="term" value="C:plasma membrane"/>
    <property type="evidence" value="ECO:0007669"/>
    <property type="project" value="TreeGrafter"/>
</dbReference>
<proteinExistence type="inferred from homology"/>
<protein>
    <submittedName>
        <fullName evidence="3">Nitroreductase family deazaflavin-dependent oxidoreductase</fullName>
    </submittedName>
</protein>
<dbReference type="AlphaFoldDB" id="A0A9X1IBR6"/>
<dbReference type="Gene3D" id="2.30.110.10">
    <property type="entry name" value="Electron Transport, Fmn-binding Protein, Chain A"/>
    <property type="match status" value="1"/>
</dbReference>
<dbReference type="Proteomes" id="UP001139311">
    <property type="component" value="Unassembled WGS sequence"/>
</dbReference>
<dbReference type="RefSeq" id="WP_226602943.1">
    <property type="nucleotide sequence ID" value="NZ_JAJAQI010000001.1"/>
</dbReference>
<dbReference type="GO" id="GO:0016491">
    <property type="term" value="F:oxidoreductase activity"/>
    <property type="evidence" value="ECO:0007669"/>
    <property type="project" value="InterPro"/>
</dbReference>
<dbReference type="GO" id="GO:0070967">
    <property type="term" value="F:coenzyme F420 binding"/>
    <property type="evidence" value="ECO:0007669"/>
    <property type="project" value="TreeGrafter"/>
</dbReference>
<dbReference type="EMBL" id="JAJAQI010000001">
    <property type="protein sequence ID" value="MCB4820130.1"/>
    <property type="molecule type" value="Genomic_DNA"/>
</dbReference>
<dbReference type="Pfam" id="PF04075">
    <property type="entry name" value="F420H2_quin_red"/>
    <property type="match status" value="1"/>
</dbReference>
<gene>
    <name evidence="3" type="ORF">LHA35_00095</name>
</gene>
<keyword evidence="4" id="KW-1185">Reference proteome</keyword>
<comment type="similarity">
    <text evidence="1">Belongs to the F420H(2)-dependent quinone reductase family.</text>
</comment>
<accession>A0A9X1IBR6</accession>
<name>A0A9X1IBR6_9PROT</name>
<comment type="caution">
    <text evidence="3">The sequence shown here is derived from an EMBL/GenBank/DDBJ whole genome shotgun (WGS) entry which is preliminary data.</text>
</comment>
<sequence>MTEAKLAPHLPDWMQDHARRYLSSGGTDGHMYKASPPGYPAMTVPSLLLTTTGRKSGEKFIFPLFYGQVGDSYLIVASKGGAPEHPGWYRNILADPNVEIQVGTARMKARARTAAGEERARLWEKALEFWPPYADYQRKTEREIPVVVLDPVR</sequence>
<dbReference type="NCBIfam" id="TIGR00026">
    <property type="entry name" value="hi_GC_TIGR00026"/>
    <property type="match status" value="1"/>
</dbReference>
<evidence type="ECO:0000256" key="1">
    <source>
        <dbReference type="ARBA" id="ARBA00008710"/>
    </source>
</evidence>
<evidence type="ECO:0000256" key="2">
    <source>
        <dbReference type="ARBA" id="ARBA00049106"/>
    </source>
</evidence>
<dbReference type="InterPro" id="IPR012349">
    <property type="entry name" value="Split_barrel_FMN-bd"/>
</dbReference>
<evidence type="ECO:0000313" key="3">
    <source>
        <dbReference type="EMBL" id="MCB4820130.1"/>
    </source>
</evidence>